<evidence type="ECO:0000256" key="2">
    <source>
        <dbReference type="ARBA" id="ARBA00010260"/>
    </source>
</evidence>
<dbReference type="GO" id="GO:0045202">
    <property type="term" value="C:synapse"/>
    <property type="evidence" value="ECO:0007669"/>
    <property type="project" value="TreeGrafter"/>
</dbReference>
<keyword evidence="10 12" id="KW-0449">Lipoprotein</keyword>
<evidence type="ECO:0000256" key="5">
    <source>
        <dbReference type="ARBA" id="ARBA00022729"/>
    </source>
</evidence>
<accession>A0A1B6KJR1</accession>
<dbReference type="GO" id="GO:0098552">
    <property type="term" value="C:side of membrane"/>
    <property type="evidence" value="ECO:0007669"/>
    <property type="project" value="UniProtKB-KW"/>
</dbReference>
<feature type="region of interest" description="Disordered" evidence="13">
    <location>
        <begin position="551"/>
        <end position="619"/>
    </location>
</feature>
<evidence type="ECO:0000256" key="7">
    <source>
        <dbReference type="ARBA" id="ARBA00023136"/>
    </source>
</evidence>
<dbReference type="Pfam" id="PF01153">
    <property type="entry name" value="Glypican"/>
    <property type="match status" value="1"/>
</dbReference>
<protein>
    <recommendedName>
        <fullName evidence="15">Glypican</fullName>
    </recommendedName>
</protein>
<evidence type="ECO:0000256" key="11">
    <source>
        <dbReference type="RuleBase" id="RU003518"/>
    </source>
</evidence>
<keyword evidence="9 12" id="KW-0357">Heparan sulfate</keyword>
<evidence type="ECO:0000256" key="4">
    <source>
        <dbReference type="ARBA" id="ARBA00022622"/>
    </source>
</evidence>
<evidence type="ECO:0000256" key="1">
    <source>
        <dbReference type="ARBA" id="ARBA00004609"/>
    </source>
</evidence>
<evidence type="ECO:0000256" key="13">
    <source>
        <dbReference type="SAM" id="MobiDB-lite"/>
    </source>
</evidence>
<proteinExistence type="inferred from homology"/>
<evidence type="ECO:0000256" key="8">
    <source>
        <dbReference type="ARBA" id="ARBA00023180"/>
    </source>
</evidence>
<dbReference type="GO" id="GO:0005576">
    <property type="term" value="C:extracellular region"/>
    <property type="evidence" value="ECO:0007669"/>
    <property type="project" value="TreeGrafter"/>
</dbReference>
<organism evidence="14">
    <name type="scientific">Graphocephala atropunctata</name>
    <dbReference type="NCBI Taxonomy" id="36148"/>
    <lineage>
        <taxon>Eukaryota</taxon>
        <taxon>Metazoa</taxon>
        <taxon>Ecdysozoa</taxon>
        <taxon>Arthropoda</taxon>
        <taxon>Hexapoda</taxon>
        <taxon>Insecta</taxon>
        <taxon>Pterygota</taxon>
        <taxon>Neoptera</taxon>
        <taxon>Paraneoptera</taxon>
        <taxon>Hemiptera</taxon>
        <taxon>Auchenorrhyncha</taxon>
        <taxon>Membracoidea</taxon>
        <taxon>Cicadellidae</taxon>
        <taxon>Cicadellinae</taxon>
        <taxon>Cicadellini</taxon>
        <taxon>Graphocephala</taxon>
    </lineage>
</organism>
<dbReference type="EMBL" id="GEBQ01028296">
    <property type="protein sequence ID" value="JAT11681.1"/>
    <property type="molecule type" value="Transcribed_RNA"/>
</dbReference>
<dbReference type="GO" id="GO:1905475">
    <property type="term" value="P:regulation of protein localization to membrane"/>
    <property type="evidence" value="ECO:0007669"/>
    <property type="project" value="TreeGrafter"/>
</dbReference>
<gene>
    <name evidence="14" type="ORF">g.30320</name>
</gene>
<evidence type="ECO:0008006" key="15">
    <source>
        <dbReference type="Google" id="ProtNLM"/>
    </source>
</evidence>
<dbReference type="GO" id="GO:0005886">
    <property type="term" value="C:plasma membrane"/>
    <property type="evidence" value="ECO:0007669"/>
    <property type="project" value="UniProtKB-SubCell"/>
</dbReference>
<evidence type="ECO:0000256" key="6">
    <source>
        <dbReference type="ARBA" id="ARBA00022974"/>
    </source>
</evidence>
<evidence type="ECO:0000313" key="14">
    <source>
        <dbReference type="EMBL" id="JAT11681.1"/>
    </source>
</evidence>
<keyword evidence="6 12" id="KW-0654">Proteoglycan</keyword>
<name>A0A1B6KJR1_9HEMI</name>
<keyword evidence="8" id="KW-0325">Glycoprotein</keyword>
<dbReference type="AlphaFoldDB" id="A0A1B6KJR1"/>
<keyword evidence="5" id="KW-0732">Signal</keyword>
<reference evidence="14" key="1">
    <citation type="submission" date="2015-11" db="EMBL/GenBank/DDBJ databases">
        <title>De novo transcriptome assembly of four potential Pierce s Disease insect vectors from Arizona vineyards.</title>
        <authorList>
            <person name="Tassone E.E."/>
        </authorList>
    </citation>
    <scope>NUCLEOTIDE SEQUENCE</scope>
</reference>
<evidence type="ECO:0000256" key="12">
    <source>
        <dbReference type="RuleBase" id="RU003519"/>
    </source>
</evidence>
<comment type="subcellular location">
    <subcellularLocation>
        <location evidence="1 12">Cell membrane</location>
        <topology evidence="1 12">Lipid-anchor</topology>
        <topology evidence="1 12">GPI-anchor</topology>
    </subcellularLocation>
</comment>
<evidence type="ECO:0000256" key="3">
    <source>
        <dbReference type="ARBA" id="ARBA00022475"/>
    </source>
</evidence>
<feature type="compositionally biased region" description="Acidic residues" evidence="13">
    <location>
        <begin position="560"/>
        <end position="569"/>
    </location>
</feature>
<keyword evidence="7 12" id="KW-0472">Membrane</keyword>
<keyword evidence="4 12" id="KW-0336">GPI-anchor</keyword>
<dbReference type="PANTHER" id="PTHR10822">
    <property type="entry name" value="GLYPICAN"/>
    <property type="match status" value="1"/>
</dbReference>
<evidence type="ECO:0000256" key="10">
    <source>
        <dbReference type="ARBA" id="ARBA00023288"/>
    </source>
</evidence>
<evidence type="ECO:0000256" key="9">
    <source>
        <dbReference type="ARBA" id="ARBA00023207"/>
    </source>
</evidence>
<dbReference type="GO" id="GO:0016477">
    <property type="term" value="P:cell migration"/>
    <property type="evidence" value="ECO:0007669"/>
    <property type="project" value="TreeGrafter"/>
</dbReference>
<comment type="function">
    <text evidence="12">Cell surface proteoglycan.</text>
</comment>
<dbReference type="GO" id="GO:0009986">
    <property type="term" value="C:cell surface"/>
    <property type="evidence" value="ECO:0007669"/>
    <property type="project" value="TreeGrafter"/>
</dbReference>
<keyword evidence="3" id="KW-1003">Cell membrane</keyword>
<dbReference type="GO" id="GO:0009966">
    <property type="term" value="P:regulation of signal transduction"/>
    <property type="evidence" value="ECO:0007669"/>
    <property type="project" value="InterPro"/>
</dbReference>
<dbReference type="PANTHER" id="PTHR10822:SF30">
    <property type="entry name" value="DALLY-LIKE, ISOFORM A"/>
    <property type="match status" value="1"/>
</dbReference>
<sequence>MKSPLSAVLVIVNKGRLVLLLNLVQNLHSIMYIVPKIIKRTYLRVHLPKMFQLEKSVVCAIVLTIFQVIGLFTKEVSGDSLNCSNVKQLFESRKINITDVPKLPLPGNTGRLCSAGLSCCSEQTELLLKAALRHQYEQNIRQQLSTLSAVLKTRATKFDEFFKDLLTTAKGGFHDMFKRTYGIIYEQNSFVFTDLFEELEHYYAKGKVDLTDTMESFFNTLYQKMFTVINAHYRFDEKYLMCVSDHMKELKPFGDVPHKLSVEIKRSFVATRTFAQSLSVAGDIVNNMLNMPLTEDCSRALVRMSACPLCQGLQAKTCSNYCNNVMKGCLAHHTELNNEWNSFVDAIDKVTERLIGPFNIQMVVGPIDTKISDAVMNFQENSYTVSQRVFNGCGGKPLLGERQRRALRRTVRSNAGKELNLDSLQFSGRGRQKEKAGLDLERLVKDIRMRVKDTKQFWARLPYQTCNSDPSIANGKLNESCWNGQSSGSYTHAVTGDGLSNQQNNPEVAVDVARPNSLLNEQIFALKTITSKLKNAYNGMDVEWIDIEEFSSGSGSGDGVESDDTEEESGSGMGFPTERSRPDHAPAPDPGNDQDNTLHPLDDSGKPRHNVSSSGSSVLPSQRMSLHRALLSYLVPVVVMWFGSAISEWLQ</sequence>
<dbReference type="InterPro" id="IPR001863">
    <property type="entry name" value="Glypican"/>
</dbReference>
<comment type="similarity">
    <text evidence="2 11">Belongs to the glypican family.</text>
</comment>